<dbReference type="PANTHER" id="PTHR39175:SF1">
    <property type="entry name" value="FAMILY PROTEIN, PUTATIVE (AFU_ORTHOLOGUE AFUA_3G15060)-RELATED"/>
    <property type="match status" value="1"/>
</dbReference>
<sequence>MNYNFIGIDHVQLAAPEQCEEQARQFFGKVLGMQEIEKPVNLQKRGGVWFQCGQHQLHIGVQENFVSAKKAHPAFHVKNVLELKEHIERSGIKTKDDEPLEGAIRFYVNDPFENRLEFLEWLI</sequence>
<gene>
    <name evidence="2" type="ORF">BK131_19150</name>
</gene>
<accession>A0A1R1BQF6</accession>
<dbReference type="EMBL" id="MRTJ01000008">
    <property type="protein sequence ID" value="OMF12122.1"/>
    <property type="molecule type" value="Genomic_DNA"/>
</dbReference>
<evidence type="ECO:0000313" key="2">
    <source>
        <dbReference type="EMBL" id="OMF12122.1"/>
    </source>
</evidence>
<dbReference type="InterPro" id="IPR029068">
    <property type="entry name" value="Glyas_Bleomycin-R_OHBP_Dase"/>
</dbReference>
<dbReference type="OrthoDB" id="9813630at2"/>
<proteinExistence type="predicted"/>
<dbReference type="AlphaFoldDB" id="A0A1R1BQF6"/>
<protein>
    <submittedName>
        <fullName evidence="2">Glyoxalase</fullName>
    </submittedName>
</protein>
<dbReference type="SUPFAM" id="SSF54593">
    <property type="entry name" value="Glyoxalase/Bleomycin resistance protein/Dihydroxybiphenyl dioxygenase"/>
    <property type="match status" value="1"/>
</dbReference>
<dbReference type="PROSITE" id="PS51819">
    <property type="entry name" value="VOC"/>
    <property type="match status" value="1"/>
</dbReference>
<organism evidence="2 3">
    <name type="scientific">Paenibacillus amylolyticus</name>
    <dbReference type="NCBI Taxonomy" id="1451"/>
    <lineage>
        <taxon>Bacteria</taxon>
        <taxon>Bacillati</taxon>
        <taxon>Bacillota</taxon>
        <taxon>Bacilli</taxon>
        <taxon>Bacillales</taxon>
        <taxon>Paenibacillaceae</taxon>
        <taxon>Paenibacillus</taxon>
    </lineage>
</organism>
<dbReference type="RefSeq" id="WP_076332837.1">
    <property type="nucleotide sequence ID" value="NZ_MRTJ01000008.1"/>
</dbReference>
<feature type="domain" description="VOC" evidence="1">
    <location>
        <begin position="7"/>
        <end position="121"/>
    </location>
</feature>
<evidence type="ECO:0000313" key="3">
    <source>
        <dbReference type="Proteomes" id="UP000187134"/>
    </source>
</evidence>
<dbReference type="InterPro" id="IPR004360">
    <property type="entry name" value="Glyas_Fos-R_dOase_dom"/>
</dbReference>
<dbReference type="Pfam" id="PF00903">
    <property type="entry name" value="Glyoxalase"/>
    <property type="match status" value="1"/>
</dbReference>
<comment type="caution">
    <text evidence="2">The sequence shown here is derived from an EMBL/GenBank/DDBJ whole genome shotgun (WGS) entry which is preliminary data.</text>
</comment>
<dbReference type="Gene3D" id="3.10.180.10">
    <property type="entry name" value="2,3-Dihydroxybiphenyl 1,2-Dioxygenase, domain 1"/>
    <property type="match status" value="1"/>
</dbReference>
<dbReference type="Proteomes" id="UP000187134">
    <property type="component" value="Unassembled WGS sequence"/>
</dbReference>
<dbReference type="PANTHER" id="PTHR39175">
    <property type="entry name" value="FAMILY PROTEIN, PUTATIVE (AFU_ORTHOLOGUE AFUA_3G15060)-RELATED"/>
    <property type="match status" value="1"/>
</dbReference>
<reference evidence="2 3" key="1">
    <citation type="submission" date="2016-11" db="EMBL/GenBank/DDBJ databases">
        <title>Paenibacillus species isolates.</title>
        <authorList>
            <person name="Beno S.M."/>
        </authorList>
    </citation>
    <scope>NUCLEOTIDE SEQUENCE [LARGE SCALE GENOMIC DNA]</scope>
    <source>
        <strain evidence="2 3">FSL H8-0246</strain>
    </source>
</reference>
<evidence type="ECO:0000259" key="1">
    <source>
        <dbReference type="PROSITE" id="PS51819"/>
    </source>
</evidence>
<name>A0A1R1BQF6_PAEAM</name>
<dbReference type="InterPro" id="IPR037523">
    <property type="entry name" value="VOC_core"/>
</dbReference>